<evidence type="ECO:0008006" key="3">
    <source>
        <dbReference type="Google" id="ProtNLM"/>
    </source>
</evidence>
<dbReference type="EMBL" id="CAXLJM020000075">
    <property type="protein sequence ID" value="CAL8129020.1"/>
    <property type="molecule type" value="Genomic_DNA"/>
</dbReference>
<dbReference type="Gene3D" id="3.80.10.10">
    <property type="entry name" value="Ribonuclease Inhibitor"/>
    <property type="match status" value="1"/>
</dbReference>
<reference evidence="1 2" key="1">
    <citation type="submission" date="2024-08" db="EMBL/GenBank/DDBJ databases">
        <authorList>
            <person name="Cucini C."/>
            <person name="Frati F."/>
        </authorList>
    </citation>
    <scope>NUCLEOTIDE SEQUENCE [LARGE SCALE GENOMIC DNA]</scope>
</reference>
<comment type="caution">
    <text evidence="1">The sequence shown here is derived from an EMBL/GenBank/DDBJ whole genome shotgun (WGS) entry which is preliminary data.</text>
</comment>
<gene>
    <name evidence="1" type="ORF">ODALV1_LOCUS22780</name>
</gene>
<dbReference type="SUPFAM" id="SSF52047">
    <property type="entry name" value="RNI-like"/>
    <property type="match status" value="1"/>
</dbReference>
<dbReference type="InterPro" id="IPR032675">
    <property type="entry name" value="LRR_dom_sf"/>
</dbReference>
<dbReference type="Proteomes" id="UP001642540">
    <property type="component" value="Unassembled WGS sequence"/>
</dbReference>
<evidence type="ECO:0000313" key="1">
    <source>
        <dbReference type="EMBL" id="CAL8129020.1"/>
    </source>
</evidence>
<keyword evidence="2" id="KW-1185">Reference proteome</keyword>
<evidence type="ECO:0000313" key="2">
    <source>
        <dbReference type="Proteomes" id="UP001642540"/>
    </source>
</evidence>
<protein>
    <recommendedName>
        <fullName evidence="3">F-box domain-containing protein</fullName>
    </recommendedName>
</protein>
<name>A0ABP1RJ02_9HEXA</name>
<accession>A0ABP1RJ02</accession>
<proteinExistence type="predicted"/>
<sequence>MAEAEETALVLETNLFSQAFPIIIKNTQIDIREFLSWRLVCKQWRNTIDHFLENLEYDGDLRMKLISIQKLQNFLAEMEFHPGNPFIGRRVFFYSYQRPKEQEDEYWSTALQLFSIKGEHIRCMTLCTDSTPLQFAQLIRAILSYLPNLKEIFFYYWHPDPTYLTRSQEEVYSELNSYIDSNPFPPLTSFQMFHFHTMIFPKPIQDAIISAYGPQLKTLGVRQWDQSYMPMLTNLEDFFLTVNDNSELESLLRSESPLETFMLILNMVEVDVALLFQVLETFGETLTSLELYFLAEASSSSSAEILNLPKLKKLEIRNTAFLSLNFLKSLGSSLKKLNLKSEEMTPETSVDVEDEIVKIRGFVGKMYESNIWEVLPKLQVLTVGNNECEVEDEKDIVAKIYTRQMFEYLNTMPEHTG</sequence>
<organism evidence="1 2">
    <name type="scientific">Orchesella dallaii</name>
    <dbReference type="NCBI Taxonomy" id="48710"/>
    <lineage>
        <taxon>Eukaryota</taxon>
        <taxon>Metazoa</taxon>
        <taxon>Ecdysozoa</taxon>
        <taxon>Arthropoda</taxon>
        <taxon>Hexapoda</taxon>
        <taxon>Collembola</taxon>
        <taxon>Entomobryomorpha</taxon>
        <taxon>Entomobryoidea</taxon>
        <taxon>Orchesellidae</taxon>
        <taxon>Orchesellinae</taxon>
        <taxon>Orchesella</taxon>
    </lineage>
</organism>